<protein>
    <submittedName>
        <fullName evidence="2">Uncharacterized protein</fullName>
    </submittedName>
</protein>
<dbReference type="Proteomes" id="UP000663193">
    <property type="component" value="Chromosome 18"/>
</dbReference>
<evidence type="ECO:0000256" key="1">
    <source>
        <dbReference type="SAM" id="MobiDB-lite"/>
    </source>
</evidence>
<sequence>MATRSACAPRRLADMSTFGCQSSRRRKTDARLRRGKNHPENMRKRPPTEGVFVDGWIANALGHCVGASSPAELVIAERICLTKRHSPIRGHSNFVLLATAERVAERTFFGCRNDPVPRCGEPADPVVGRG</sequence>
<gene>
    <name evidence="2" type="ORF">JI435_111460</name>
</gene>
<dbReference type="AlphaFoldDB" id="A0A7U2FHA5"/>
<accession>A0A7U2FHA5</accession>
<dbReference type="EMBL" id="CP069040">
    <property type="protein sequence ID" value="QRD05243.1"/>
    <property type="molecule type" value="Genomic_DNA"/>
</dbReference>
<feature type="region of interest" description="Disordered" evidence="1">
    <location>
        <begin position="19"/>
        <end position="49"/>
    </location>
</feature>
<proteinExistence type="predicted"/>
<dbReference type="VEuPathDB" id="FungiDB:JI435_111460"/>
<organism evidence="2 3">
    <name type="scientific">Phaeosphaeria nodorum (strain SN15 / ATCC MYA-4574 / FGSC 10173)</name>
    <name type="common">Glume blotch fungus</name>
    <name type="synonym">Parastagonospora nodorum</name>
    <dbReference type="NCBI Taxonomy" id="321614"/>
    <lineage>
        <taxon>Eukaryota</taxon>
        <taxon>Fungi</taxon>
        <taxon>Dikarya</taxon>
        <taxon>Ascomycota</taxon>
        <taxon>Pezizomycotina</taxon>
        <taxon>Dothideomycetes</taxon>
        <taxon>Pleosporomycetidae</taxon>
        <taxon>Pleosporales</taxon>
        <taxon>Pleosporineae</taxon>
        <taxon>Phaeosphaeriaceae</taxon>
        <taxon>Parastagonospora</taxon>
    </lineage>
</organism>
<evidence type="ECO:0000313" key="2">
    <source>
        <dbReference type="EMBL" id="QRD05243.1"/>
    </source>
</evidence>
<keyword evidence="3" id="KW-1185">Reference proteome</keyword>
<reference evidence="3" key="1">
    <citation type="journal article" date="2021" name="BMC Genomics">
        <title>Chromosome-level genome assembly and manually-curated proteome of model necrotroph Parastagonospora nodorum Sn15 reveals a genome-wide trove of candidate effector homologs, and redundancy of virulence-related functions within an accessory chromosome.</title>
        <authorList>
            <person name="Bertazzoni S."/>
            <person name="Jones D.A.B."/>
            <person name="Phan H.T."/>
            <person name="Tan K.-C."/>
            <person name="Hane J.K."/>
        </authorList>
    </citation>
    <scope>NUCLEOTIDE SEQUENCE [LARGE SCALE GENOMIC DNA]</scope>
    <source>
        <strain evidence="3">SN15 / ATCC MYA-4574 / FGSC 10173)</strain>
    </source>
</reference>
<feature type="compositionally biased region" description="Basic and acidic residues" evidence="1">
    <location>
        <begin position="29"/>
        <end position="47"/>
    </location>
</feature>
<evidence type="ECO:0000313" key="3">
    <source>
        <dbReference type="Proteomes" id="UP000663193"/>
    </source>
</evidence>
<name>A0A7U2FHA5_PHANO</name>